<dbReference type="EMBL" id="MCFA01000021">
    <property type="protein sequence ID" value="ORY16022.1"/>
    <property type="molecule type" value="Genomic_DNA"/>
</dbReference>
<dbReference type="Proteomes" id="UP000193144">
    <property type="component" value="Unassembled WGS sequence"/>
</dbReference>
<organism evidence="1 2">
    <name type="scientific">Clohesyomyces aquaticus</name>
    <dbReference type="NCBI Taxonomy" id="1231657"/>
    <lineage>
        <taxon>Eukaryota</taxon>
        <taxon>Fungi</taxon>
        <taxon>Dikarya</taxon>
        <taxon>Ascomycota</taxon>
        <taxon>Pezizomycotina</taxon>
        <taxon>Dothideomycetes</taxon>
        <taxon>Pleosporomycetidae</taxon>
        <taxon>Pleosporales</taxon>
        <taxon>Lindgomycetaceae</taxon>
        <taxon>Clohesyomyces</taxon>
    </lineage>
</organism>
<evidence type="ECO:0000313" key="1">
    <source>
        <dbReference type="EMBL" id="ORY16022.1"/>
    </source>
</evidence>
<gene>
    <name evidence="1" type="ORF">BCR34DRAFT_145335</name>
</gene>
<sequence>MAMAWKGTDNETYDNSAADDNYGPINVKEDGYVVYCSGGWLLQAFLHFPHFSDLWYVFWKVCPGFEGHSVLSATSESGGSSRQVQENFVLCAGRCRMKRDALQLEGSVGVVKIKNLSAIREMSNKHYLEEEDVRATWVTRLFGAVRQLGRHTRRRIVTHKEGPPTSTKYGLA</sequence>
<dbReference type="OrthoDB" id="3872446at2759"/>
<reference evidence="1 2" key="1">
    <citation type="submission" date="2016-07" db="EMBL/GenBank/DDBJ databases">
        <title>Pervasive Adenine N6-methylation of Active Genes in Fungi.</title>
        <authorList>
            <consortium name="DOE Joint Genome Institute"/>
            <person name="Mondo S.J."/>
            <person name="Dannebaum R.O."/>
            <person name="Kuo R.C."/>
            <person name="Labutti K."/>
            <person name="Haridas S."/>
            <person name="Kuo A."/>
            <person name="Salamov A."/>
            <person name="Ahrendt S.R."/>
            <person name="Lipzen A."/>
            <person name="Sullivan W."/>
            <person name="Andreopoulos W.B."/>
            <person name="Clum A."/>
            <person name="Lindquist E."/>
            <person name="Daum C."/>
            <person name="Ramamoorthy G.K."/>
            <person name="Gryganskyi A."/>
            <person name="Culley D."/>
            <person name="Magnuson J.K."/>
            <person name="James T.Y."/>
            <person name="O'Malley M.A."/>
            <person name="Stajich J.E."/>
            <person name="Spatafora J.W."/>
            <person name="Visel A."/>
            <person name="Grigoriev I.V."/>
        </authorList>
    </citation>
    <scope>NUCLEOTIDE SEQUENCE [LARGE SCALE GENOMIC DNA]</scope>
    <source>
        <strain evidence="1 2">CBS 115471</strain>
    </source>
</reference>
<keyword evidence="2" id="KW-1185">Reference proteome</keyword>
<proteinExistence type="predicted"/>
<accession>A0A1Y2A0I4</accession>
<protein>
    <submittedName>
        <fullName evidence="1">Uncharacterized protein</fullName>
    </submittedName>
</protein>
<evidence type="ECO:0000313" key="2">
    <source>
        <dbReference type="Proteomes" id="UP000193144"/>
    </source>
</evidence>
<name>A0A1Y2A0I4_9PLEO</name>
<dbReference type="AlphaFoldDB" id="A0A1Y2A0I4"/>
<comment type="caution">
    <text evidence="1">The sequence shown here is derived from an EMBL/GenBank/DDBJ whole genome shotgun (WGS) entry which is preliminary data.</text>
</comment>